<proteinExistence type="predicted"/>
<evidence type="ECO:0000256" key="1">
    <source>
        <dbReference type="SAM" id="MobiDB-lite"/>
    </source>
</evidence>
<accession>A0A3M5AYM6</accession>
<feature type="compositionally biased region" description="Low complexity" evidence="1">
    <location>
        <begin position="48"/>
        <end position="57"/>
    </location>
</feature>
<feature type="compositionally biased region" description="Basic residues" evidence="1">
    <location>
        <begin position="37"/>
        <end position="46"/>
    </location>
</feature>
<evidence type="ECO:0000313" key="2">
    <source>
        <dbReference type="EMBL" id="RMS17753.1"/>
    </source>
</evidence>
<name>A0A3M5AYM6_PSESS</name>
<dbReference type="EMBL" id="RBSL01000571">
    <property type="protein sequence ID" value="RMS17753.1"/>
    <property type="molecule type" value="Genomic_DNA"/>
</dbReference>
<dbReference type="Proteomes" id="UP000269801">
    <property type="component" value="Unassembled WGS sequence"/>
</dbReference>
<dbReference type="AlphaFoldDB" id="A0A3M5AYM6"/>
<sequence length="95" mass="10466">MGEKPGLTLKPFFHNDGALIPMKLVANFLITQRSVKLLRRNRRRHPQSSNTSAGSSSMNDIHQLPTDTATLVCRINENASNNITVEACSADNNFA</sequence>
<reference evidence="2 3" key="1">
    <citation type="submission" date="2018-08" db="EMBL/GenBank/DDBJ databases">
        <title>Recombination of ecologically and evolutionarily significant loci maintains genetic cohesion in the Pseudomonas syringae species complex.</title>
        <authorList>
            <person name="Dillon M."/>
            <person name="Thakur S."/>
            <person name="Almeida R.N.D."/>
            <person name="Weir B.S."/>
            <person name="Guttman D.S."/>
        </authorList>
    </citation>
    <scope>NUCLEOTIDE SEQUENCE [LARGE SCALE GENOMIC DNA]</scope>
    <source>
        <strain evidence="2 3">ICMP 13685</strain>
    </source>
</reference>
<comment type="caution">
    <text evidence="2">The sequence shown here is derived from an EMBL/GenBank/DDBJ whole genome shotgun (WGS) entry which is preliminary data.</text>
</comment>
<feature type="region of interest" description="Disordered" evidence="1">
    <location>
        <begin position="37"/>
        <end position="61"/>
    </location>
</feature>
<evidence type="ECO:0000313" key="3">
    <source>
        <dbReference type="Proteomes" id="UP000269801"/>
    </source>
</evidence>
<gene>
    <name evidence="2" type="ORF">ALP70_200215</name>
</gene>
<protein>
    <submittedName>
        <fullName evidence="2">Uncharacterized protein</fullName>
    </submittedName>
</protein>
<organism evidence="2 3">
    <name type="scientific">Pseudomonas savastanoi</name>
    <name type="common">Pseudomonas syringae pv. savastanoi</name>
    <dbReference type="NCBI Taxonomy" id="29438"/>
    <lineage>
        <taxon>Bacteria</taxon>
        <taxon>Pseudomonadati</taxon>
        <taxon>Pseudomonadota</taxon>
        <taxon>Gammaproteobacteria</taxon>
        <taxon>Pseudomonadales</taxon>
        <taxon>Pseudomonadaceae</taxon>
        <taxon>Pseudomonas</taxon>
    </lineage>
</organism>